<proteinExistence type="predicted"/>
<sequence length="748" mass="79494">MIFTLDNTTDRQQASLVNVSRRRFVQGAGVLVLGWQLPGALAAAQPVGKGEAFVPNAFLSIDAQGRVTVYAKHVEMGQGAYTGLATLVADELDADWAQVGVEGAPADTARYKNLAMGIQGTGGSTAMANSFKQMREAGAAARAMLVGAAARAWKVDPATITVRAGVVRHAASGRQAPFGELVEAAAAQPVPASPRLKSPKEFGLIGKASLRRTDSADKVHGRARFTQDVKLPGMLVAIAAHAPRFGATVAGYDASAALAIPGVVAAIPFEGSAHRSAGVAVLARNTWAARTGRDALKVQWDESRAYTEGSEELLARYRQAAARPGLPAAARGNVEAAFAKAAKVIEADYEFPFLAHASMEPLNCVVQLGDGRCEIWNGEQFQTMDQKAVADYLGIAPERVTINQLYAGGSFGRRASPQADYVLEAVAIAQGARKAGFDAPVKMVWTREDDMRGGYYRPAYLHRARLALDERGRLQAWQVRVVGQSLIKGSAFEEFMIKNGIDATSVEGLSDLPYGIPNLSVELHTPDDVRVPVQWYRSVGHTHTAFTAETLVDEAAHAARRDPVALRRELLKGHPRHLAALETAVRAAQWDRPLAAGKDGVRRGRGVAVHESFNSVVAQVVEVSVDAGGELKVDRVVCAVACGLAINPDVVKAQMEGGIGFALSTALHGAITLDKGAVVQSNFHDYPVLRINEMPRVEVHIVPSQDDPTGVGEPGVPPLAPALANAIFAATGERVRALPIRTPLRKAV</sequence>
<name>A0A4Q7N9W0_9BURK</name>
<dbReference type="OrthoDB" id="9767994at2"/>
<dbReference type="InterPro" id="IPR012368">
    <property type="entry name" value="OxRdtase_Mopterin-bd_su_IorB"/>
</dbReference>
<dbReference type="Gene3D" id="3.30.365.10">
    <property type="entry name" value="Aldehyde oxidase/xanthine dehydrogenase, molybdopterin binding domain"/>
    <property type="match status" value="4"/>
</dbReference>
<organism evidence="2 3">
    <name type="scientific">Pigmentiphaga kullae</name>
    <dbReference type="NCBI Taxonomy" id="151784"/>
    <lineage>
        <taxon>Bacteria</taxon>
        <taxon>Pseudomonadati</taxon>
        <taxon>Pseudomonadota</taxon>
        <taxon>Betaproteobacteria</taxon>
        <taxon>Burkholderiales</taxon>
        <taxon>Alcaligenaceae</taxon>
        <taxon>Pigmentiphaga</taxon>
    </lineage>
</organism>
<feature type="domain" description="Aldehyde oxidase/xanthine dehydrogenase a/b hammerhead" evidence="1">
    <location>
        <begin position="220"/>
        <end position="304"/>
    </location>
</feature>
<dbReference type="PANTHER" id="PTHR47495:SF2">
    <property type="entry name" value="ALDEHYDE DEHYDROGENASE"/>
    <property type="match status" value="1"/>
</dbReference>
<evidence type="ECO:0000313" key="3">
    <source>
        <dbReference type="Proteomes" id="UP000292445"/>
    </source>
</evidence>
<dbReference type="Pfam" id="PF20256">
    <property type="entry name" value="MoCoBD_2"/>
    <property type="match status" value="2"/>
</dbReference>
<dbReference type="PROSITE" id="PS51318">
    <property type="entry name" value="TAT"/>
    <property type="match status" value="1"/>
</dbReference>
<dbReference type="EMBL" id="SGXC01000003">
    <property type="protein sequence ID" value="RZS78936.1"/>
    <property type="molecule type" value="Genomic_DNA"/>
</dbReference>
<accession>A0A4Q7N9W0</accession>
<evidence type="ECO:0000259" key="1">
    <source>
        <dbReference type="SMART" id="SM01008"/>
    </source>
</evidence>
<gene>
    <name evidence="2" type="ORF">EV675_5593</name>
</gene>
<dbReference type="SUPFAM" id="SSF56003">
    <property type="entry name" value="Molybdenum cofactor-binding domain"/>
    <property type="match status" value="2"/>
</dbReference>
<dbReference type="InterPro" id="IPR037165">
    <property type="entry name" value="AldOxase/xan_DH_Mopterin-bd_sf"/>
</dbReference>
<dbReference type="Pfam" id="PF02738">
    <property type="entry name" value="MoCoBD_1"/>
    <property type="match status" value="1"/>
</dbReference>
<dbReference type="InterPro" id="IPR052516">
    <property type="entry name" value="N-heterocyclic_Hydroxylase"/>
</dbReference>
<dbReference type="GO" id="GO:0016491">
    <property type="term" value="F:oxidoreductase activity"/>
    <property type="evidence" value="ECO:0007669"/>
    <property type="project" value="InterPro"/>
</dbReference>
<dbReference type="RefSeq" id="WP_130361870.1">
    <property type="nucleotide sequence ID" value="NZ_SGXC01000003.1"/>
</dbReference>
<dbReference type="InterPro" id="IPR046867">
    <property type="entry name" value="AldOxase/xan_DH_MoCoBD2"/>
</dbReference>
<dbReference type="AlphaFoldDB" id="A0A4Q7N9W0"/>
<evidence type="ECO:0000313" key="2">
    <source>
        <dbReference type="EMBL" id="RZS78936.1"/>
    </source>
</evidence>
<comment type="caution">
    <text evidence="2">The sequence shown here is derived from an EMBL/GenBank/DDBJ whole genome shotgun (WGS) entry which is preliminary data.</text>
</comment>
<dbReference type="InterPro" id="IPR008274">
    <property type="entry name" value="AldOxase/xan_DH_MoCoBD1"/>
</dbReference>
<dbReference type="PANTHER" id="PTHR47495">
    <property type="entry name" value="ALDEHYDE DEHYDROGENASE"/>
    <property type="match status" value="1"/>
</dbReference>
<dbReference type="InterPro" id="IPR006311">
    <property type="entry name" value="TAT_signal"/>
</dbReference>
<dbReference type="InterPro" id="IPR000674">
    <property type="entry name" value="Ald_Oxase/Xan_DH_a/b"/>
</dbReference>
<dbReference type="Proteomes" id="UP000292445">
    <property type="component" value="Unassembled WGS sequence"/>
</dbReference>
<protein>
    <submittedName>
        <fullName evidence="2">Isoquinoline 1-oxidoreductase beta subunit</fullName>
    </submittedName>
</protein>
<reference evidence="2 3" key="1">
    <citation type="submission" date="2019-02" db="EMBL/GenBank/DDBJ databases">
        <title>Genomic Encyclopedia of Type Strains, Phase IV (KMG-IV): sequencing the most valuable type-strain genomes for metagenomic binning, comparative biology and taxonomic classification.</title>
        <authorList>
            <person name="Goeker M."/>
        </authorList>
    </citation>
    <scope>NUCLEOTIDE SEQUENCE [LARGE SCALE GENOMIC DNA]</scope>
    <source>
        <strain evidence="2 3">K24</strain>
    </source>
</reference>
<dbReference type="Gene3D" id="3.90.1170.50">
    <property type="entry name" value="Aldehyde oxidase/xanthine dehydrogenase, a/b hammerhead"/>
    <property type="match status" value="1"/>
</dbReference>
<dbReference type="PIRSF" id="PIRSF036389">
    <property type="entry name" value="IOR_B"/>
    <property type="match status" value="1"/>
</dbReference>
<keyword evidence="3" id="KW-1185">Reference proteome</keyword>
<dbReference type="SMART" id="SM01008">
    <property type="entry name" value="Ald_Xan_dh_C"/>
    <property type="match status" value="1"/>
</dbReference>